<evidence type="ECO:0000313" key="3">
    <source>
        <dbReference type="EMBL" id="CAB3788649.1"/>
    </source>
</evidence>
<dbReference type="RefSeq" id="WP_129563651.1">
    <property type="nucleotide sequence ID" value="NZ_CADIKL010000011.1"/>
</dbReference>
<feature type="compositionally biased region" description="Polar residues" evidence="1">
    <location>
        <begin position="1"/>
        <end position="10"/>
    </location>
</feature>
<sequence length="122" mass="13115">MAPSFETGSKTPPDAQAPPRTYQVRVANTGEVFGCRDSESVLHAMEQLCRRGIPVGCRNGGCGVCKVRILSGDFVLRKMSRAVCTAEEEAEGQVLACRIFPRGDLDLKVVGKMACAVEARKA</sequence>
<dbReference type="AlphaFoldDB" id="A0A6J5G0D8"/>
<feature type="region of interest" description="Disordered" evidence="1">
    <location>
        <begin position="1"/>
        <end position="21"/>
    </location>
</feature>
<dbReference type="GO" id="GO:0051537">
    <property type="term" value="F:2 iron, 2 sulfur cluster binding"/>
    <property type="evidence" value="ECO:0007669"/>
    <property type="project" value="InterPro"/>
</dbReference>
<gene>
    <name evidence="3" type="ORF">LMG28688_02730</name>
</gene>
<dbReference type="Pfam" id="PF00111">
    <property type="entry name" value="Fer2"/>
    <property type="match status" value="1"/>
</dbReference>
<evidence type="ECO:0000313" key="4">
    <source>
        <dbReference type="Proteomes" id="UP000494119"/>
    </source>
</evidence>
<dbReference type="Proteomes" id="UP000494119">
    <property type="component" value="Unassembled WGS sequence"/>
</dbReference>
<dbReference type="CDD" id="cd00207">
    <property type="entry name" value="fer2"/>
    <property type="match status" value="1"/>
</dbReference>
<feature type="domain" description="2Fe-2S ferredoxin-type" evidence="2">
    <location>
        <begin position="22"/>
        <end position="113"/>
    </location>
</feature>
<protein>
    <recommendedName>
        <fullName evidence="2">2Fe-2S ferredoxin-type domain-containing protein</fullName>
    </recommendedName>
</protein>
<evidence type="ECO:0000259" key="2">
    <source>
        <dbReference type="PROSITE" id="PS51085"/>
    </source>
</evidence>
<organism evidence="3 4">
    <name type="scientific">Paraburkholderia caffeinitolerans</name>
    <dbReference type="NCBI Taxonomy" id="1723730"/>
    <lineage>
        <taxon>Bacteria</taxon>
        <taxon>Pseudomonadati</taxon>
        <taxon>Pseudomonadota</taxon>
        <taxon>Betaproteobacteria</taxon>
        <taxon>Burkholderiales</taxon>
        <taxon>Burkholderiaceae</taxon>
        <taxon>Paraburkholderia</taxon>
    </lineage>
</organism>
<reference evidence="3 4" key="1">
    <citation type="submission" date="2020-04" db="EMBL/GenBank/DDBJ databases">
        <authorList>
            <person name="De Canck E."/>
        </authorList>
    </citation>
    <scope>NUCLEOTIDE SEQUENCE [LARGE SCALE GENOMIC DNA]</scope>
    <source>
        <strain evidence="3 4">LMG 28688</strain>
    </source>
</reference>
<dbReference type="PROSITE" id="PS51085">
    <property type="entry name" value="2FE2S_FER_2"/>
    <property type="match status" value="1"/>
</dbReference>
<keyword evidence="4" id="KW-1185">Reference proteome</keyword>
<evidence type="ECO:0000256" key="1">
    <source>
        <dbReference type="SAM" id="MobiDB-lite"/>
    </source>
</evidence>
<dbReference type="SUPFAM" id="SSF54292">
    <property type="entry name" value="2Fe-2S ferredoxin-like"/>
    <property type="match status" value="1"/>
</dbReference>
<dbReference type="PROSITE" id="PS00197">
    <property type="entry name" value="2FE2S_FER_1"/>
    <property type="match status" value="1"/>
</dbReference>
<proteinExistence type="predicted"/>
<name>A0A6J5G0D8_9BURK</name>
<dbReference type="Gene3D" id="3.10.20.30">
    <property type="match status" value="1"/>
</dbReference>
<dbReference type="EMBL" id="CADIKL010000011">
    <property type="protein sequence ID" value="CAB3788649.1"/>
    <property type="molecule type" value="Genomic_DNA"/>
</dbReference>
<accession>A0A6J5G0D8</accession>
<dbReference type="InterPro" id="IPR012675">
    <property type="entry name" value="Beta-grasp_dom_sf"/>
</dbReference>
<dbReference type="InterPro" id="IPR001041">
    <property type="entry name" value="2Fe-2S_ferredoxin-type"/>
</dbReference>
<dbReference type="InterPro" id="IPR006058">
    <property type="entry name" value="2Fe2S_fd_BS"/>
</dbReference>
<dbReference type="InterPro" id="IPR036010">
    <property type="entry name" value="2Fe-2S_ferredoxin-like_sf"/>
</dbReference>